<accession>A0A246GD01</accession>
<evidence type="ECO:0000259" key="2">
    <source>
        <dbReference type="Pfam" id="PF11997"/>
    </source>
</evidence>
<feature type="domain" description="Glycosyl transferase family 1" evidence="1">
    <location>
        <begin position="304"/>
        <end position="467"/>
    </location>
</feature>
<dbReference type="AlphaFoldDB" id="A0A246GD01"/>
<evidence type="ECO:0000313" key="3">
    <source>
        <dbReference type="EMBL" id="OWP79153.1"/>
    </source>
</evidence>
<dbReference type="InterPro" id="IPR001296">
    <property type="entry name" value="Glyco_trans_1"/>
</dbReference>
<dbReference type="Pfam" id="PF00534">
    <property type="entry name" value="Glycos_transf_1"/>
    <property type="match status" value="1"/>
</dbReference>
<dbReference type="GO" id="GO:0016757">
    <property type="term" value="F:glycosyltransferase activity"/>
    <property type="evidence" value="ECO:0007669"/>
    <property type="project" value="InterPro"/>
</dbReference>
<dbReference type="InterPro" id="IPR022622">
    <property type="entry name" value="DUF3492"/>
</dbReference>
<feature type="domain" description="DUF3492" evidence="2">
    <location>
        <begin position="5"/>
        <end position="284"/>
    </location>
</feature>
<reference evidence="3 4" key="1">
    <citation type="journal article" date="2017" name="Infect. Genet. Evol.">
        <title>Comparative genome analysis of fish pathogen Flavobacterium columnare reveals extensive sequence diversity within the species.</title>
        <authorList>
            <person name="Kayansamruaj P."/>
            <person name="Dong H.T."/>
            <person name="Hirono I."/>
            <person name="Kondo H."/>
            <person name="Senapin S."/>
            <person name="Rodkhum C."/>
        </authorList>
    </citation>
    <scope>NUCLEOTIDE SEQUENCE [LARGE SCALE GENOMIC DNA]</scope>
    <source>
        <strain evidence="3 4">1214</strain>
    </source>
</reference>
<comment type="caution">
    <text evidence="3">The sequence shown here is derived from an EMBL/GenBank/DDBJ whole genome shotgun (WGS) entry which is preliminary data.</text>
</comment>
<dbReference type="EMBL" id="MTCY01000006">
    <property type="protein sequence ID" value="OWP79153.1"/>
    <property type="molecule type" value="Genomic_DNA"/>
</dbReference>
<protein>
    <submittedName>
        <fullName evidence="3">Glycosyl transferase</fullName>
    </submittedName>
</protein>
<name>A0A246GD01_9FLAO</name>
<evidence type="ECO:0000259" key="1">
    <source>
        <dbReference type="Pfam" id="PF00534"/>
    </source>
</evidence>
<dbReference type="Pfam" id="PF11997">
    <property type="entry name" value="DUF3492"/>
    <property type="match status" value="1"/>
</dbReference>
<sequence length="494" mass="57668">MSKPSILMALEGTYPFHGGGVSTWAHILCNKINKFNFKIYSVNAFYETKPKYVLNESILEVVQVPIWYALEPKEVIRFEDTYYDFILKKEYLFLEDLEIKFIPLFKRLLACIYSEHIDANELIEVFIGMWYFFQDNDYKLVFKNEKIWDTFKQEVVTYTEYYGIKEISLLDLTYAMRWIYHFLLPISIDFPETDIIHLTISSFIVLPAIVQKYLYGTPILLTEHGVYIRERILAISQSESSYFLKDFLIRLSECSARASYHQSDIIMSVNKFNFKWELMYGAEQDKLRVVYNGIDHLRFKPLEKPKEFKDIPTVVAMARIFELKDILTMIKSCRVVADVLPNVQYRVHGENDAVPEYTSKCLKLIEELGLEKNFFFLGPNPKPEAVFCEGDISILTSISEGFPYTIIESMSCGIPVVSTDVGGVAEALNEECGILCKPKDPEDIGRAVLKLLQDHPLRENMKIACRKRVEDYFTIDKFIDQYEEIYQELLDMKK</sequence>
<dbReference type="SUPFAM" id="SSF53756">
    <property type="entry name" value="UDP-Glycosyltransferase/glycogen phosphorylase"/>
    <property type="match status" value="1"/>
</dbReference>
<proteinExistence type="predicted"/>
<dbReference type="Proteomes" id="UP000198034">
    <property type="component" value="Unassembled WGS sequence"/>
</dbReference>
<keyword evidence="3" id="KW-0808">Transferase</keyword>
<dbReference type="InterPro" id="IPR047691">
    <property type="entry name" value="PelF-like"/>
</dbReference>
<organism evidence="3 4">
    <name type="scientific">Flavobacterium columnare</name>
    <dbReference type="NCBI Taxonomy" id="996"/>
    <lineage>
        <taxon>Bacteria</taxon>
        <taxon>Pseudomonadati</taxon>
        <taxon>Bacteroidota</taxon>
        <taxon>Flavobacteriia</taxon>
        <taxon>Flavobacteriales</taxon>
        <taxon>Flavobacteriaceae</taxon>
        <taxon>Flavobacterium</taxon>
    </lineage>
</organism>
<dbReference type="PANTHER" id="PTHR12526">
    <property type="entry name" value="GLYCOSYLTRANSFERASE"/>
    <property type="match status" value="1"/>
</dbReference>
<evidence type="ECO:0000313" key="4">
    <source>
        <dbReference type="Proteomes" id="UP000198034"/>
    </source>
</evidence>
<dbReference type="Gene3D" id="3.40.50.2000">
    <property type="entry name" value="Glycogen Phosphorylase B"/>
    <property type="match status" value="2"/>
</dbReference>
<dbReference type="PANTHER" id="PTHR12526:SF608">
    <property type="entry name" value="PELF"/>
    <property type="match status" value="1"/>
</dbReference>
<gene>
    <name evidence="3" type="ORF">BWK62_03290</name>
</gene>
<dbReference type="NCBIfam" id="NF038011">
    <property type="entry name" value="PelF"/>
    <property type="match status" value="1"/>
</dbReference>